<reference evidence="2" key="1">
    <citation type="submission" date="2020-05" db="EMBL/GenBank/DDBJ databases">
        <title>Phylogenomic resolution of chytrid fungi.</title>
        <authorList>
            <person name="Stajich J.E."/>
            <person name="Amses K."/>
            <person name="Simmons R."/>
            <person name="Seto K."/>
            <person name="Myers J."/>
            <person name="Bonds A."/>
            <person name="Quandt C.A."/>
            <person name="Barry K."/>
            <person name="Liu P."/>
            <person name="Grigoriev I."/>
            <person name="Longcore J.E."/>
            <person name="James T.Y."/>
        </authorList>
    </citation>
    <scope>NUCLEOTIDE SEQUENCE</scope>
    <source>
        <strain evidence="2">JEL0318</strain>
    </source>
</reference>
<feature type="region of interest" description="Disordered" evidence="1">
    <location>
        <begin position="117"/>
        <end position="177"/>
    </location>
</feature>
<keyword evidence="3" id="KW-1185">Reference proteome</keyword>
<dbReference type="AlphaFoldDB" id="A0AAD5X518"/>
<accession>A0AAD5X518</accession>
<evidence type="ECO:0000256" key="1">
    <source>
        <dbReference type="SAM" id="MobiDB-lite"/>
    </source>
</evidence>
<sequence>MSPFKFVIDVDPIPKTIRERVIKNKLLKRNQAERAPQNSTLDRLPTSDDDTITDESQQRQPSHETSLTHTSITNEPANSNSPSDKGINESAPTQFTAETTAIESTLELISPVDEIILEFPPPPKRPLSPSQPTPILNNAPTPSTSEPPSKRQKIDTPPTPQTEPPPSPVVEQPQPTKEEITQKLETLQAEKRKLFALISAKANVGRERPKSAGRGDRRVGGNTTITILLLLNTITITRLTSTPNPALLTIQIPTKSYHTSSHFFFHTSHTNLTTTKTSSKSTSSAFIIIFTPRRIIIKYGSQNLAF</sequence>
<feature type="region of interest" description="Disordered" evidence="1">
    <location>
        <begin position="24"/>
        <end position="90"/>
    </location>
</feature>
<dbReference type="Proteomes" id="UP001212841">
    <property type="component" value="Unassembled WGS sequence"/>
</dbReference>
<comment type="caution">
    <text evidence="2">The sequence shown here is derived from an EMBL/GenBank/DDBJ whole genome shotgun (WGS) entry which is preliminary data.</text>
</comment>
<name>A0AAD5X518_9FUNG</name>
<protein>
    <submittedName>
        <fullName evidence="2">Uncharacterized protein</fullName>
    </submittedName>
</protein>
<feature type="compositionally biased region" description="Pro residues" evidence="1">
    <location>
        <begin position="119"/>
        <end position="132"/>
    </location>
</feature>
<proteinExistence type="predicted"/>
<feature type="compositionally biased region" description="Polar residues" evidence="1">
    <location>
        <begin position="135"/>
        <end position="147"/>
    </location>
</feature>
<organism evidence="2 3">
    <name type="scientific">Rhizophlyctis rosea</name>
    <dbReference type="NCBI Taxonomy" id="64517"/>
    <lineage>
        <taxon>Eukaryota</taxon>
        <taxon>Fungi</taxon>
        <taxon>Fungi incertae sedis</taxon>
        <taxon>Chytridiomycota</taxon>
        <taxon>Chytridiomycota incertae sedis</taxon>
        <taxon>Chytridiomycetes</taxon>
        <taxon>Rhizophlyctidales</taxon>
        <taxon>Rhizophlyctidaceae</taxon>
        <taxon>Rhizophlyctis</taxon>
    </lineage>
</organism>
<evidence type="ECO:0000313" key="2">
    <source>
        <dbReference type="EMBL" id="KAJ3056944.1"/>
    </source>
</evidence>
<feature type="compositionally biased region" description="Pro residues" evidence="1">
    <location>
        <begin position="157"/>
        <end position="168"/>
    </location>
</feature>
<dbReference type="EMBL" id="JADGJD010000015">
    <property type="protein sequence ID" value="KAJ3056944.1"/>
    <property type="molecule type" value="Genomic_DNA"/>
</dbReference>
<gene>
    <name evidence="2" type="ORF">HK097_002322</name>
</gene>
<evidence type="ECO:0000313" key="3">
    <source>
        <dbReference type="Proteomes" id="UP001212841"/>
    </source>
</evidence>
<feature type="compositionally biased region" description="Polar residues" evidence="1">
    <location>
        <begin position="54"/>
        <end position="83"/>
    </location>
</feature>